<feature type="compositionally biased region" description="Basic and acidic residues" evidence="2">
    <location>
        <begin position="1"/>
        <end position="15"/>
    </location>
</feature>
<dbReference type="OrthoDB" id="227610at2157"/>
<dbReference type="RefSeq" id="WP_092538712.1">
    <property type="nucleotide sequence ID" value="NZ_FNKQ01000004.1"/>
</dbReference>
<dbReference type="Gene3D" id="2.60.40.1190">
    <property type="match status" value="1"/>
</dbReference>
<reference evidence="6" key="1">
    <citation type="submission" date="2016-10" db="EMBL/GenBank/DDBJ databases">
        <authorList>
            <person name="de Groot N.N."/>
        </authorList>
    </citation>
    <scope>NUCLEOTIDE SEQUENCE [LARGE SCALE GENOMIC DNA]</scope>
    <source>
        <strain evidence="6">CGMCC 1.12397</strain>
    </source>
</reference>
<protein>
    <recommendedName>
        <fullName evidence="4">Dienelactone hydrolase domain-containing protein</fullName>
    </recommendedName>
</protein>
<keyword evidence="3" id="KW-0472">Membrane</keyword>
<dbReference type="PANTHER" id="PTHR43037">
    <property type="entry name" value="UNNAMED PRODUCT-RELATED"/>
    <property type="match status" value="1"/>
</dbReference>
<dbReference type="GO" id="GO:0016787">
    <property type="term" value="F:hydrolase activity"/>
    <property type="evidence" value="ECO:0007669"/>
    <property type="project" value="InterPro"/>
</dbReference>
<dbReference type="Proteomes" id="UP000199289">
    <property type="component" value="Unassembled WGS sequence"/>
</dbReference>
<feature type="transmembrane region" description="Helical" evidence="3">
    <location>
        <begin position="21"/>
        <end position="39"/>
    </location>
</feature>
<feature type="region of interest" description="Disordered" evidence="2">
    <location>
        <begin position="34"/>
        <end position="70"/>
    </location>
</feature>
<dbReference type="SUPFAM" id="SSF49344">
    <property type="entry name" value="CBD9-like"/>
    <property type="match status" value="1"/>
</dbReference>
<evidence type="ECO:0000313" key="5">
    <source>
        <dbReference type="EMBL" id="RDI70107.1"/>
    </source>
</evidence>
<feature type="region of interest" description="Disordered" evidence="2">
    <location>
        <begin position="113"/>
        <end position="133"/>
    </location>
</feature>
<accession>A0A1H1FHA1</accession>
<dbReference type="EMBL" id="QQST01000002">
    <property type="protein sequence ID" value="RDI70107.1"/>
    <property type="molecule type" value="Genomic_DNA"/>
</dbReference>
<feature type="domain" description="Dienelactone hydrolase" evidence="4">
    <location>
        <begin position="466"/>
        <end position="588"/>
    </location>
</feature>
<keyword evidence="3" id="KW-1133">Transmembrane helix</keyword>
<dbReference type="AlphaFoldDB" id="A0A1H1FHA1"/>
<keyword evidence="3" id="KW-0812">Transmembrane</keyword>
<dbReference type="PANTHER" id="PTHR43037:SF1">
    <property type="entry name" value="BLL1128 PROTEIN"/>
    <property type="match status" value="1"/>
</dbReference>
<dbReference type="EMBL" id="FNKQ01000004">
    <property type="protein sequence ID" value="SDR00178.1"/>
    <property type="molecule type" value="Genomic_DNA"/>
</dbReference>
<name>A0A1H1FHA1_9EURY</name>
<reference evidence="7" key="2">
    <citation type="submission" date="2016-10" db="EMBL/GenBank/DDBJ databases">
        <authorList>
            <person name="Varghese N."/>
            <person name="Submissions S."/>
        </authorList>
    </citation>
    <scope>NUCLEOTIDE SEQUENCE [LARGE SCALE GENOMIC DNA]</scope>
    <source>
        <strain evidence="7">CGMCC 1.12397</strain>
    </source>
</reference>
<evidence type="ECO:0000256" key="2">
    <source>
        <dbReference type="SAM" id="MobiDB-lite"/>
    </source>
</evidence>
<keyword evidence="8" id="KW-1185">Reference proteome</keyword>
<dbReference type="InterPro" id="IPR029058">
    <property type="entry name" value="AB_hydrolase_fold"/>
</dbReference>
<evidence type="ECO:0000259" key="4">
    <source>
        <dbReference type="Pfam" id="PF01738"/>
    </source>
</evidence>
<keyword evidence="1" id="KW-0732">Signal</keyword>
<evidence type="ECO:0000313" key="8">
    <source>
        <dbReference type="Proteomes" id="UP000255421"/>
    </source>
</evidence>
<dbReference type="InterPro" id="IPR050955">
    <property type="entry name" value="Plant_Biomass_Hydrol_Est"/>
</dbReference>
<dbReference type="Gene3D" id="3.40.50.1820">
    <property type="entry name" value="alpha/beta hydrolase"/>
    <property type="match status" value="1"/>
</dbReference>
<evidence type="ECO:0000313" key="6">
    <source>
        <dbReference type="EMBL" id="SDR00178.1"/>
    </source>
</evidence>
<dbReference type="SUPFAM" id="SSF53474">
    <property type="entry name" value="alpha/beta-Hydrolases"/>
    <property type="match status" value="1"/>
</dbReference>
<evidence type="ECO:0000256" key="3">
    <source>
        <dbReference type="SAM" id="Phobius"/>
    </source>
</evidence>
<evidence type="ECO:0000256" key="1">
    <source>
        <dbReference type="ARBA" id="ARBA00022729"/>
    </source>
</evidence>
<organism evidence="6 7">
    <name type="scientific">Halopelagius longus</name>
    <dbReference type="NCBI Taxonomy" id="1236180"/>
    <lineage>
        <taxon>Archaea</taxon>
        <taxon>Methanobacteriati</taxon>
        <taxon>Methanobacteriota</taxon>
        <taxon>Stenosarchaea group</taxon>
        <taxon>Halobacteria</taxon>
        <taxon>Halobacteriales</taxon>
        <taxon>Haloferacaceae</taxon>
    </lineage>
</organism>
<gene>
    <name evidence="5" type="ORF">DWB78_15895</name>
    <name evidence="6" type="ORF">SAMN05216278_3207</name>
</gene>
<proteinExistence type="predicted"/>
<sequence>MIDNNGRENERDEGRRHSRRTVLRSVGLLGALAGTGALASTPARATDEDGGFRSADGGSPGPGPSLLYDEPVTAPQFENEPPWKADSLRVAGTEAYVKGEYLYQDYVYDDYGANTTNTSEPPQPAPNSEDAYGENGTMTGDVVYPTDEATYRHNAADLVEFRATRHEGKLRYRFTLNTMVEPDAAAVALGIDTGESGGTDDWGYGIGTLGELGLNHTLVTWGSGAELDGESVESSVDLERNQIEVTVPLSPPKDATWRHYLVAGLWDGENERFTPVRELPDSTHPGGAHGENPPPVFNVGFRFDEPVGAPNVNRETGEVEETTELGSRGIGYGHWRDHAQAKALAERDVSELHADVEFGKLDSRVTDCRIPDSGFLTCLYSSRYDLGSGVDAENDVLLGRIQPYGLYVPESYDGDPTALHLHLHSLGSTYSEYAVLSPNLLRQLGEQRDSLVLTPEGRGPAGWYNDEAELDVFEAWNDAAHRFAVDEDRVTVGGYSMGAFGTFRLGGLYPDLFARAFAVAGGAFESEAYEASTPKYLDGFRNLPVRMWNGSNDKLVPAPVYTSTEQRLRELEYRHELDVFPGYDHFTFAFRDQWGPARDFLGTSTVPESPVRVVYRPIPAQDAEQFDLVHDGAYWVSGVRVADGAADGRVDVRSHAFGEAPPVAVNYEREGTEPAPHTKHGTEWTEPTSDPPKRNALSAVLERVSEATVWVEEAGLDPADPITLTVDSTDAAAVTLATEQKEETVEVPSGHTETTVTL</sequence>
<reference evidence="5 8" key="3">
    <citation type="submission" date="2018-07" db="EMBL/GenBank/DDBJ databases">
        <title>Genome sequence of extremly halophilic archaeon Halopelagius longus strain BC12-B1.</title>
        <authorList>
            <person name="Zhang X."/>
        </authorList>
    </citation>
    <scope>NUCLEOTIDE SEQUENCE [LARGE SCALE GENOMIC DNA]</scope>
    <source>
        <strain evidence="5 8">BC12-B1</strain>
    </source>
</reference>
<evidence type="ECO:0000313" key="7">
    <source>
        <dbReference type="Proteomes" id="UP000199289"/>
    </source>
</evidence>
<dbReference type="Pfam" id="PF01738">
    <property type="entry name" value="DLH"/>
    <property type="match status" value="1"/>
</dbReference>
<feature type="region of interest" description="Disordered" evidence="2">
    <location>
        <begin position="671"/>
        <end position="694"/>
    </location>
</feature>
<dbReference type="InterPro" id="IPR006311">
    <property type="entry name" value="TAT_signal"/>
</dbReference>
<dbReference type="Proteomes" id="UP000255421">
    <property type="component" value="Unassembled WGS sequence"/>
</dbReference>
<feature type="region of interest" description="Disordered" evidence="2">
    <location>
        <begin position="1"/>
        <end position="21"/>
    </location>
</feature>
<dbReference type="InterPro" id="IPR002925">
    <property type="entry name" value="Dienelactn_hydro"/>
</dbReference>
<dbReference type="PROSITE" id="PS51318">
    <property type="entry name" value="TAT"/>
    <property type="match status" value="1"/>
</dbReference>